<proteinExistence type="predicted"/>
<keyword evidence="1" id="KW-0687">Ribonucleoprotein</keyword>
<dbReference type="Proteomes" id="UP000031737">
    <property type="component" value="Unassembled WGS sequence"/>
</dbReference>
<gene>
    <name evidence="1" type="ORF">TRSC58_06673</name>
</gene>
<evidence type="ECO:0000313" key="1">
    <source>
        <dbReference type="EMBL" id="ESL05669.1"/>
    </source>
</evidence>
<dbReference type="EMBL" id="AUPL01006673">
    <property type="protein sequence ID" value="ESL05669.1"/>
    <property type="molecule type" value="Genomic_DNA"/>
</dbReference>
<dbReference type="Gene3D" id="1.25.40.10">
    <property type="entry name" value="Tetratricopeptide repeat domain"/>
    <property type="match status" value="1"/>
</dbReference>
<comment type="caution">
    <text evidence="1">The sequence shown here is derived from an EMBL/GenBank/DDBJ whole genome shotgun (WGS) entry which is preliminary data.</text>
</comment>
<name>A0A061IT25_TRYRA</name>
<evidence type="ECO:0000313" key="2">
    <source>
        <dbReference type="Proteomes" id="UP000031737"/>
    </source>
</evidence>
<dbReference type="InterPro" id="IPR011990">
    <property type="entry name" value="TPR-like_helical_dom_sf"/>
</dbReference>
<dbReference type="OrthoDB" id="185373at2759"/>
<protein>
    <submittedName>
        <fullName evidence="1">Ribonucleoprotein p18, mitochondrial</fullName>
    </submittedName>
</protein>
<keyword evidence="2" id="KW-1185">Reference proteome</keyword>
<sequence length="291" mass="33366">MSPSQQLLSLCSFHRCPRPRPRPRRLQSFSAWHLTGRPGTRWGAVADETTIHTTRCPSFLSLYIYIYISCLFLHSVCCFLQYPRIHVSLVFTLPYFFHDSTMRHATSQLIRNTSIAAAARFAATSGAKKYDLFGYEVDTNTAPWIEKIKKCKYYDEAGEVLVNMNVSNCPPDIATYNAALQRIYEAPSKQAEPVENESKFCAMLDLMEEMSHRNKMKPNEESWMWVMRECVKSGQFRLGYCIQRVMEAEFKSCPADLVKQNEANAEKAKAEGKEHPGYLSKQVGLFDVKIE</sequence>
<organism evidence="1 2">
    <name type="scientific">Trypanosoma rangeli SC58</name>
    <dbReference type="NCBI Taxonomy" id="429131"/>
    <lineage>
        <taxon>Eukaryota</taxon>
        <taxon>Discoba</taxon>
        <taxon>Euglenozoa</taxon>
        <taxon>Kinetoplastea</taxon>
        <taxon>Metakinetoplastina</taxon>
        <taxon>Trypanosomatida</taxon>
        <taxon>Trypanosomatidae</taxon>
        <taxon>Trypanosoma</taxon>
        <taxon>Herpetosoma</taxon>
    </lineage>
</organism>
<reference evidence="1 2" key="1">
    <citation type="submission" date="2013-07" db="EMBL/GenBank/DDBJ databases">
        <authorList>
            <person name="Stoco P.H."/>
            <person name="Wagner G."/>
            <person name="Gerber A."/>
            <person name="Zaha A."/>
            <person name="Thompson C."/>
            <person name="Bartholomeu D.C."/>
            <person name="Luckemeyer D.D."/>
            <person name="Bahia D."/>
            <person name="Loreto E."/>
            <person name="Prestes E.B."/>
            <person name="Lima F.M."/>
            <person name="Rodrigues-Luiz G."/>
            <person name="Vallejo G.A."/>
            <person name="Filho J.F."/>
            <person name="Monteiro K.M."/>
            <person name="Tyler K.M."/>
            <person name="de Almeida L.G."/>
            <person name="Ortiz M.F."/>
            <person name="Siervo M.A."/>
            <person name="de Moraes M.H."/>
            <person name="Cunha O.L."/>
            <person name="Mendonca-Neto R."/>
            <person name="Silva R."/>
            <person name="Teixeira S.M."/>
            <person name="Murta S.M."/>
            <person name="Sincero T.C."/>
            <person name="Mendes T.A."/>
            <person name="Urmenyi T.P."/>
            <person name="Silva V.G."/>
            <person name="da Rocha W.D."/>
            <person name="Andersson B."/>
            <person name="Romanha A.J."/>
            <person name="Steindel M."/>
            <person name="de Vasconcelos A.T."/>
            <person name="Grisard E.C."/>
        </authorList>
    </citation>
    <scope>NUCLEOTIDE SEQUENCE [LARGE SCALE GENOMIC DNA]</scope>
    <source>
        <strain evidence="1 2">SC58</strain>
    </source>
</reference>
<accession>A0A061IT25</accession>
<dbReference type="VEuPathDB" id="TriTrypDB:TRSC58_06673"/>
<dbReference type="AlphaFoldDB" id="A0A061IT25"/>
<dbReference type="GO" id="GO:1990904">
    <property type="term" value="C:ribonucleoprotein complex"/>
    <property type="evidence" value="ECO:0007669"/>
    <property type="project" value="UniProtKB-KW"/>
</dbReference>